<feature type="transmembrane region" description="Helical" evidence="2">
    <location>
        <begin position="68"/>
        <end position="89"/>
    </location>
</feature>
<sequence>MERGMPAGGPGGPVTSQAPPFTVPMRYMLLGMAGFVLFAFDLVAQSIHLSGGGAFLPQVVALTHLLTLGSLLSFIMGAVYQLVTVAFLVPIASERCARWNFWLYAASAFGLIGSMAIWSLTGLLVFGSLATVSLYVYAILIIVSVSRSRIRGPMLWFVISAHVYLMAAVAAAWLMIASISGLRLGGVFPQLLATHILLALGGFFTFLVMGFSFKLLPMFTLSHGFATWRQKWTWVLAHAAVCLALIGIWAQRPALEWAGGVAGWMAFASLLFDIREIFRKRLRKKTEPPTRMVVVAAVAGMAGVLWMLVQLGSGREQDGWQGVVTFYLLGWVVLTLMGYAYKIVPFLIWTQRYSAKAGRNAGAGDRPGPGMRAHTAGSAPDAVTASPPVKPQKVPVIADLIQLGRSRPVLQSFAIGVMVLSFSGVARFTAGAVAGSIMIALSVLGFIWQLQRVVDPKQVAKELRGHD</sequence>
<dbReference type="RefSeq" id="WP_074948494.1">
    <property type="nucleotide sequence ID" value="NZ_FPBV01000001.1"/>
</dbReference>
<evidence type="ECO:0000256" key="1">
    <source>
        <dbReference type="SAM" id="MobiDB-lite"/>
    </source>
</evidence>
<feature type="transmembrane region" description="Helical" evidence="2">
    <location>
        <begin position="155"/>
        <end position="179"/>
    </location>
</feature>
<keyword evidence="4" id="KW-1185">Reference proteome</keyword>
<feature type="transmembrane region" description="Helical" evidence="2">
    <location>
        <begin position="257"/>
        <end position="278"/>
    </location>
</feature>
<feature type="transmembrane region" description="Helical" evidence="2">
    <location>
        <begin position="27"/>
        <end position="48"/>
    </location>
</feature>
<gene>
    <name evidence="3" type="ORF">SAMN05421543_10168</name>
</gene>
<dbReference type="Proteomes" id="UP000183508">
    <property type="component" value="Unassembled WGS sequence"/>
</dbReference>
<organism evidence="3 4">
    <name type="scientific">Alicyclobacillus macrosporangiidus</name>
    <dbReference type="NCBI Taxonomy" id="392015"/>
    <lineage>
        <taxon>Bacteria</taxon>
        <taxon>Bacillati</taxon>
        <taxon>Bacillota</taxon>
        <taxon>Bacilli</taxon>
        <taxon>Bacillales</taxon>
        <taxon>Alicyclobacillaceae</taxon>
        <taxon>Alicyclobacillus</taxon>
    </lineage>
</organism>
<feature type="transmembrane region" description="Helical" evidence="2">
    <location>
        <begin position="124"/>
        <end position="143"/>
    </location>
</feature>
<name>A0A1I7F599_9BACL</name>
<dbReference type="STRING" id="392015.SAMN05421543_10168"/>
<dbReference type="EMBL" id="FPBV01000001">
    <property type="protein sequence ID" value="SFU31326.1"/>
    <property type="molecule type" value="Genomic_DNA"/>
</dbReference>
<feature type="transmembrane region" description="Helical" evidence="2">
    <location>
        <begin position="328"/>
        <end position="349"/>
    </location>
</feature>
<feature type="transmembrane region" description="Helical" evidence="2">
    <location>
        <begin position="101"/>
        <end position="118"/>
    </location>
</feature>
<keyword evidence="2" id="KW-0812">Transmembrane</keyword>
<accession>A0A1I7F599</accession>
<reference evidence="4" key="1">
    <citation type="submission" date="2016-10" db="EMBL/GenBank/DDBJ databases">
        <authorList>
            <person name="Varghese N."/>
        </authorList>
    </citation>
    <scope>NUCLEOTIDE SEQUENCE [LARGE SCALE GENOMIC DNA]</scope>
    <source>
        <strain evidence="4">DSM 17980</strain>
    </source>
</reference>
<feature type="transmembrane region" description="Helical" evidence="2">
    <location>
        <begin position="232"/>
        <end position="251"/>
    </location>
</feature>
<dbReference type="OrthoDB" id="5245199at2"/>
<evidence type="ECO:0000313" key="4">
    <source>
        <dbReference type="Proteomes" id="UP000183508"/>
    </source>
</evidence>
<dbReference type="InterPro" id="IPR036927">
    <property type="entry name" value="Cyt_c_oxase-like_su1_sf"/>
</dbReference>
<evidence type="ECO:0000256" key="2">
    <source>
        <dbReference type="SAM" id="Phobius"/>
    </source>
</evidence>
<feature type="transmembrane region" description="Helical" evidence="2">
    <location>
        <begin position="191"/>
        <end position="211"/>
    </location>
</feature>
<evidence type="ECO:0000313" key="3">
    <source>
        <dbReference type="EMBL" id="SFU31326.1"/>
    </source>
</evidence>
<proteinExistence type="predicted"/>
<protein>
    <recommendedName>
        <fullName evidence="5">Cytochrome C and Quinol oxidase polypeptide I</fullName>
    </recommendedName>
</protein>
<feature type="transmembrane region" description="Helical" evidence="2">
    <location>
        <begin position="432"/>
        <end position="450"/>
    </location>
</feature>
<keyword evidence="2" id="KW-1133">Transmembrane helix</keyword>
<feature type="region of interest" description="Disordered" evidence="1">
    <location>
        <begin position="359"/>
        <end position="388"/>
    </location>
</feature>
<dbReference type="AlphaFoldDB" id="A0A1I7F599"/>
<feature type="transmembrane region" description="Helical" evidence="2">
    <location>
        <begin position="290"/>
        <end position="308"/>
    </location>
</feature>
<evidence type="ECO:0008006" key="5">
    <source>
        <dbReference type="Google" id="ProtNLM"/>
    </source>
</evidence>
<keyword evidence="2" id="KW-0472">Membrane</keyword>
<dbReference type="Gene3D" id="1.20.210.10">
    <property type="entry name" value="Cytochrome c oxidase-like, subunit I domain"/>
    <property type="match status" value="1"/>
</dbReference>